<name>A0A1H8I5G9_9RHOB</name>
<gene>
    <name evidence="1" type="ORF">SAMN04488103_106122</name>
</gene>
<dbReference type="AlphaFoldDB" id="A0A1H8I5G9"/>
<proteinExistence type="predicted"/>
<reference evidence="1 2" key="1">
    <citation type="submission" date="2016-10" db="EMBL/GenBank/DDBJ databases">
        <authorList>
            <person name="de Groot N.N."/>
        </authorList>
    </citation>
    <scope>NUCLEOTIDE SEQUENCE [LARGE SCALE GENOMIC DNA]</scope>
    <source>
        <strain evidence="1 2">DSM 3857</strain>
    </source>
</reference>
<protein>
    <submittedName>
        <fullName evidence="1">Uncharacterized protein</fullName>
    </submittedName>
</protein>
<sequence>MGAFLMKSCQHDHHISRSDYLRFGTLDYFRNCAHYEIGDRSEAELSTRLIVDTHTKYPAQALQRLWKGAIAFGNGNQALGLTRDFGFQINYIDSGPIRNGSVTFKKCDALYQTQGSDAYIFCMTRVEAANCPPLLGYPDQWKMPLSKVKKFAQIAESYFNESFRLNPTPFIPEGESKALYDGAAFKVAYGDIKYRNRFIELRNPSVKAVCDFARDIVNSDLIKPIDYSHQREFRYCLRLIKNCRILPLNRNKDYMDLPADLFRTTALI</sequence>
<keyword evidence="2" id="KW-1185">Reference proteome</keyword>
<dbReference type="Proteomes" id="UP000198761">
    <property type="component" value="Unassembled WGS sequence"/>
</dbReference>
<accession>A0A1H8I5G9</accession>
<dbReference type="EMBL" id="FOCE01000006">
    <property type="protein sequence ID" value="SEN63316.1"/>
    <property type="molecule type" value="Genomic_DNA"/>
</dbReference>
<organism evidence="1 2">
    <name type="scientific">Gemmobacter aquatilis</name>
    <dbReference type="NCBI Taxonomy" id="933059"/>
    <lineage>
        <taxon>Bacteria</taxon>
        <taxon>Pseudomonadati</taxon>
        <taxon>Pseudomonadota</taxon>
        <taxon>Alphaproteobacteria</taxon>
        <taxon>Rhodobacterales</taxon>
        <taxon>Paracoccaceae</taxon>
        <taxon>Gemmobacter</taxon>
    </lineage>
</organism>
<dbReference type="STRING" id="933059.SAMN04488103_106122"/>
<evidence type="ECO:0000313" key="1">
    <source>
        <dbReference type="EMBL" id="SEN63316.1"/>
    </source>
</evidence>
<evidence type="ECO:0000313" key="2">
    <source>
        <dbReference type="Proteomes" id="UP000198761"/>
    </source>
</evidence>